<sequence length="108" mass="12940">MNNFTFKLTQPINLRYKRLTIFSGSHHQIPRLITPKTTTITISNYLCLHLPYLPIFIILCRLYQVPKFRFNLKTTRVVVIVLQELGSRDKRWKIRRKRHVCKLTEPFG</sequence>
<comment type="caution">
    <text evidence="1">The sequence shown here is derived from an EMBL/GenBank/DDBJ whole genome shotgun (WGS) entry which is preliminary data.</text>
</comment>
<reference evidence="1" key="2">
    <citation type="submission" date="2020-06" db="EMBL/GenBank/DDBJ databases">
        <title>Helianthus annuus Genome sequencing and assembly Release 2.</title>
        <authorList>
            <person name="Gouzy J."/>
            <person name="Langlade N."/>
            <person name="Munos S."/>
        </authorList>
    </citation>
    <scope>NUCLEOTIDE SEQUENCE</scope>
    <source>
        <tissue evidence="1">Leaves</tissue>
    </source>
</reference>
<name>A0A9K3N3A6_HELAN</name>
<dbReference type="Proteomes" id="UP000215914">
    <property type="component" value="Unassembled WGS sequence"/>
</dbReference>
<protein>
    <submittedName>
        <fullName evidence="1">Uncharacterized protein</fullName>
    </submittedName>
</protein>
<evidence type="ECO:0000313" key="1">
    <source>
        <dbReference type="EMBL" id="KAF5785135.1"/>
    </source>
</evidence>
<reference evidence="1" key="1">
    <citation type="journal article" date="2017" name="Nature">
        <title>The sunflower genome provides insights into oil metabolism, flowering and Asterid evolution.</title>
        <authorList>
            <person name="Badouin H."/>
            <person name="Gouzy J."/>
            <person name="Grassa C.J."/>
            <person name="Murat F."/>
            <person name="Staton S.E."/>
            <person name="Cottret L."/>
            <person name="Lelandais-Briere C."/>
            <person name="Owens G.L."/>
            <person name="Carrere S."/>
            <person name="Mayjonade B."/>
            <person name="Legrand L."/>
            <person name="Gill N."/>
            <person name="Kane N.C."/>
            <person name="Bowers J.E."/>
            <person name="Hubner S."/>
            <person name="Bellec A."/>
            <person name="Berard A."/>
            <person name="Berges H."/>
            <person name="Blanchet N."/>
            <person name="Boniface M.C."/>
            <person name="Brunel D."/>
            <person name="Catrice O."/>
            <person name="Chaidir N."/>
            <person name="Claudel C."/>
            <person name="Donnadieu C."/>
            <person name="Faraut T."/>
            <person name="Fievet G."/>
            <person name="Helmstetter N."/>
            <person name="King M."/>
            <person name="Knapp S.J."/>
            <person name="Lai Z."/>
            <person name="Le Paslier M.C."/>
            <person name="Lippi Y."/>
            <person name="Lorenzon L."/>
            <person name="Mandel J.R."/>
            <person name="Marage G."/>
            <person name="Marchand G."/>
            <person name="Marquand E."/>
            <person name="Bret-Mestries E."/>
            <person name="Morien E."/>
            <person name="Nambeesan S."/>
            <person name="Nguyen T."/>
            <person name="Pegot-Espagnet P."/>
            <person name="Pouilly N."/>
            <person name="Raftis F."/>
            <person name="Sallet E."/>
            <person name="Schiex T."/>
            <person name="Thomas J."/>
            <person name="Vandecasteele C."/>
            <person name="Vares D."/>
            <person name="Vear F."/>
            <person name="Vautrin S."/>
            <person name="Crespi M."/>
            <person name="Mangin B."/>
            <person name="Burke J.M."/>
            <person name="Salse J."/>
            <person name="Munos S."/>
            <person name="Vincourt P."/>
            <person name="Rieseberg L.H."/>
            <person name="Langlade N.B."/>
        </authorList>
    </citation>
    <scope>NUCLEOTIDE SEQUENCE</scope>
    <source>
        <tissue evidence="1">Leaves</tissue>
    </source>
</reference>
<keyword evidence="2" id="KW-1185">Reference proteome</keyword>
<organism evidence="1 2">
    <name type="scientific">Helianthus annuus</name>
    <name type="common">Common sunflower</name>
    <dbReference type="NCBI Taxonomy" id="4232"/>
    <lineage>
        <taxon>Eukaryota</taxon>
        <taxon>Viridiplantae</taxon>
        <taxon>Streptophyta</taxon>
        <taxon>Embryophyta</taxon>
        <taxon>Tracheophyta</taxon>
        <taxon>Spermatophyta</taxon>
        <taxon>Magnoliopsida</taxon>
        <taxon>eudicotyledons</taxon>
        <taxon>Gunneridae</taxon>
        <taxon>Pentapetalae</taxon>
        <taxon>asterids</taxon>
        <taxon>campanulids</taxon>
        <taxon>Asterales</taxon>
        <taxon>Asteraceae</taxon>
        <taxon>Asteroideae</taxon>
        <taxon>Heliantheae alliance</taxon>
        <taxon>Heliantheae</taxon>
        <taxon>Helianthus</taxon>
    </lineage>
</organism>
<accession>A0A9K3N3A6</accession>
<evidence type="ECO:0000313" key="2">
    <source>
        <dbReference type="Proteomes" id="UP000215914"/>
    </source>
</evidence>
<proteinExistence type="predicted"/>
<gene>
    <name evidence="1" type="ORF">HanXRQr2_Chr10g0425031</name>
</gene>
<dbReference type="AlphaFoldDB" id="A0A9K3N3A6"/>
<dbReference type="Gramene" id="mRNA:HanXRQr2_Chr10g0425031">
    <property type="protein sequence ID" value="CDS:HanXRQr2_Chr10g0425031.1"/>
    <property type="gene ID" value="HanXRQr2_Chr10g0425031"/>
</dbReference>
<dbReference type="EMBL" id="MNCJ02000325">
    <property type="protein sequence ID" value="KAF5785135.1"/>
    <property type="molecule type" value="Genomic_DNA"/>
</dbReference>